<dbReference type="Gene3D" id="1.10.30.50">
    <property type="match status" value="1"/>
</dbReference>
<proteinExistence type="predicted"/>
<keyword evidence="3" id="KW-0540">Nuclease</keyword>
<dbReference type="GO" id="GO:0003676">
    <property type="term" value="F:nucleic acid binding"/>
    <property type="evidence" value="ECO:0007669"/>
    <property type="project" value="InterPro"/>
</dbReference>
<feature type="compositionally biased region" description="Basic and acidic residues" evidence="1">
    <location>
        <begin position="154"/>
        <end position="165"/>
    </location>
</feature>
<dbReference type="InterPro" id="IPR002711">
    <property type="entry name" value="HNH"/>
</dbReference>
<dbReference type="SMART" id="SM00507">
    <property type="entry name" value="HNHc"/>
    <property type="match status" value="1"/>
</dbReference>
<organism evidence="3">
    <name type="scientific">Candidatus Caldatribacterium saccharofermentans</name>
    <dbReference type="NCBI Taxonomy" id="1454753"/>
    <lineage>
        <taxon>Bacteria</taxon>
        <taxon>Pseudomonadati</taxon>
        <taxon>Atribacterota</taxon>
        <taxon>Atribacteria</taxon>
        <taxon>Atribacterales</taxon>
        <taxon>Candidatus Caldatribacteriaceae</taxon>
        <taxon>Candidatus Caldatribacterium</taxon>
    </lineage>
</organism>
<feature type="region of interest" description="Disordered" evidence="1">
    <location>
        <begin position="154"/>
        <end position="181"/>
    </location>
</feature>
<dbReference type="Pfam" id="PF26348">
    <property type="entry name" value="SRA_ScoMcrA"/>
    <property type="match status" value="1"/>
</dbReference>
<accession>A0A7V4TZQ4</accession>
<dbReference type="Pfam" id="PF01844">
    <property type="entry name" value="HNH"/>
    <property type="match status" value="1"/>
</dbReference>
<evidence type="ECO:0000313" key="3">
    <source>
        <dbReference type="EMBL" id="HGY40283.1"/>
    </source>
</evidence>
<sequence>MNFGAPLLRGDIIGNKELSGRFQCGIRGGIRYSKKTNTLVIIVDHTKGLYADQWIDEQTIAYVGAGRKGHQELTRMNKVLAEAMERGTTIHLFEVFEKGRYFYQGQAELAGAPYDGWQKDEEGNWREVWIFPLKLIDGPRLQYLQKVEEEERQEARRLTDDELRRRAQQSQGTPPKIPTYSRDYRRNQYVAEYVKRRAHGKCELCGNDAPFEDPERQPYLEVHHIVWLSKGGKDTLDNTVALCPNCHRKMHILNLQKDVKKLKEVAREKNPLRAPR</sequence>
<dbReference type="InterPro" id="IPR058712">
    <property type="entry name" value="SRA_ScoMcrA"/>
</dbReference>
<protein>
    <submittedName>
        <fullName evidence="3">HNH endonuclease</fullName>
    </submittedName>
</protein>
<gene>
    <name evidence="3" type="ORF">ENW11_10835</name>
</gene>
<dbReference type="GO" id="GO:0008270">
    <property type="term" value="F:zinc ion binding"/>
    <property type="evidence" value="ECO:0007669"/>
    <property type="project" value="InterPro"/>
</dbReference>
<keyword evidence="3" id="KW-0378">Hydrolase</keyword>
<dbReference type="CDD" id="cd00085">
    <property type="entry name" value="HNHc"/>
    <property type="match status" value="1"/>
</dbReference>
<dbReference type="InterPro" id="IPR003615">
    <property type="entry name" value="HNH_nuc"/>
</dbReference>
<name>A0A7V4TZQ4_9BACT</name>
<feature type="domain" description="HNH nuclease" evidence="2">
    <location>
        <begin position="189"/>
        <end position="248"/>
    </location>
</feature>
<keyword evidence="3" id="KW-0255">Endonuclease</keyword>
<evidence type="ECO:0000259" key="2">
    <source>
        <dbReference type="SMART" id="SM00507"/>
    </source>
</evidence>
<reference evidence="3" key="1">
    <citation type="journal article" date="2020" name="mSystems">
        <title>Genome- and Community-Level Interaction Insights into Carbon Utilization and Element Cycling Functions of Hydrothermarchaeota in Hydrothermal Sediment.</title>
        <authorList>
            <person name="Zhou Z."/>
            <person name="Liu Y."/>
            <person name="Xu W."/>
            <person name="Pan J."/>
            <person name="Luo Z.H."/>
            <person name="Li M."/>
        </authorList>
    </citation>
    <scope>NUCLEOTIDE SEQUENCE [LARGE SCALE GENOMIC DNA]</scope>
    <source>
        <strain evidence="3">SpSt-82</strain>
    </source>
</reference>
<evidence type="ECO:0000256" key="1">
    <source>
        <dbReference type="SAM" id="MobiDB-lite"/>
    </source>
</evidence>
<dbReference type="GO" id="GO:0004519">
    <property type="term" value="F:endonuclease activity"/>
    <property type="evidence" value="ECO:0007669"/>
    <property type="project" value="UniProtKB-KW"/>
</dbReference>
<dbReference type="EMBL" id="DTIY01000084">
    <property type="protein sequence ID" value="HGY40283.1"/>
    <property type="molecule type" value="Genomic_DNA"/>
</dbReference>
<dbReference type="AlphaFoldDB" id="A0A7V4TZQ4"/>
<comment type="caution">
    <text evidence="3">The sequence shown here is derived from an EMBL/GenBank/DDBJ whole genome shotgun (WGS) entry which is preliminary data.</text>
</comment>